<keyword evidence="4" id="KW-1185">Reference proteome</keyword>
<proteinExistence type="predicted"/>
<reference evidence="3 4" key="1">
    <citation type="journal article" date="2021" name="bioRxiv">
        <title>The Gossypium anomalum genome as a resource for cotton improvement and evolutionary analysis of hybrid incompatibility.</title>
        <authorList>
            <person name="Grover C.E."/>
            <person name="Yuan D."/>
            <person name="Arick M.A."/>
            <person name="Miller E.R."/>
            <person name="Hu G."/>
            <person name="Peterson D.G."/>
            <person name="Wendel J.F."/>
            <person name="Udall J.A."/>
        </authorList>
    </citation>
    <scope>NUCLEOTIDE SEQUENCE [LARGE SCALE GENOMIC DNA]</scope>
    <source>
        <strain evidence="3">JFW-Udall</strain>
        <tissue evidence="3">Leaf</tissue>
    </source>
</reference>
<dbReference type="InterPro" id="IPR014002">
    <property type="entry name" value="Agenet_dom_plant"/>
</dbReference>
<protein>
    <recommendedName>
        <fullName evidence="2">Agenet domain-containing protein</fullName>
    </recommendedName>
</protein>
<dbReference type="SMART" id="SM00743">
    <property type="entry name" value="Agenet"/>
    <property type="match status" value="1"/>
</dbReference>
<name>A0A8J5ZM77_9ROSI</name>
<sequence length="595" mass="67267">MFAQIKTKQSSPHHRLLPSLSISPIFPSPSSFSCPQPRPSLASFRRSKPEARKLIKFSSTSVFAVFLSDPSPVERVLHPKLPSTGKKSILHALEIAVMDLHNLPFEVGQLVETRSFLPGYRGAWFRCKDVDDGRRCIFEEKKIKEIGWRNKELGHALEYIDFPDEKIRWTKLYQKSRNPKDNKRSLMVRPCFPSVYHESQMPDVNTISETVVVVNDCWKVGDLVDWWTDNCFWTGTIIEKLDDENFQIELPPPPKGEGCLYDVSCKDLRPSLDWSVDEGWKLPKGEIDVQSTEKAPTKHKGSLSSHISTGSYKGKQSVKKSLNEKHTNITKKTVGLDVVDDVPKKRNCSYGVSSPHIQYASTQVPGMVDKYDDSGLKKMKTDESVCLNSTYSDTIEAAILDLEELVCRVKWLKRILDFGTPLSNNLTSSWKFIEHQFTAVNSILPYEILIVLHFSLFLLQRLVDVMAIRIRRSSLTWIYKFAGVAQSHADVGATPTMDKRAVRFGGEKDRGRDFTLWLRFQHRQSDVIMGSSVISNSDGPLKDGNGSSFQNQLAQGTQKVLLDLLQVSVGPITRARAKSIKEALNGLMCGFWSQV</sequence>
<feature type="domain" description="Agenet" evidence="2">
    <location>
        <begin position="216"/>
        <end position="276"/>
    </location>
</feature>
<comment type="caution">
    <text evidence="3">The sequence shown here is derived from an EMBL/GenBank/DDBJ whole genome shotgun (WGS) entry which is preliminary data.</text>
</comment>
<accession>A0A8J5ZM77</accession>
<organism evidence="3 4">
    <name type="scientific">Gossypium anomalum</name>
    <dbReference type="NCBI Taxonomy" id="47600"/>
    <lineage>
        <taxon>Eukaryota</taxon>
        <taxon>Viridiplantae</taxon>
        <taxon>Streptophyta</taxon>
        <taxon>Embryophyta</taxon>
        <taxon>Tracheophyta</taxon>
        <taxon>Spermatophyta</taxon>
        <taxon>Magnoliopsida</taxon>
        <taxon>eudicotyledons</taxon>
        <taxon>Gunneridae</taxon>
        <taxon>Pentapetalae</taxon>
        <taxon>rosids</taxon>
        <taxon>malvids</taxon>
        <taxon>Malvales</taxon>
        <taxon>Malvaceae</taxon>
        <taxon>Malvoideae</taxon>
        <taxon>Gossypium</taxon>
    </lineage>
</organism>
<feature type="compositionally biased region" description="Polar residues" evidence="1">
    <location>
        <begin position="302"/>
        <end position="311"/>
    </location>
</feature>
<dbReference type="PROSITE" id="PS51257">
    <property type="entry name" value="PROKAR_LIPOPROTEIN"/>
    <property type="match status" value="1"/>
</dbReference>
<evidence type="ECO:0000313" key="4">
    <source>
        <dbReference type="Proteomes" id="UP000701853"/>
    </source>
</evidence>
<gene>
    <name evidence="3" type="ORF">CXB51_004117</name>
</gene>
<evidence type="ECO:0000313" key="3">
    <source>
        <dbReference type="EMBL" id="KAG8501822.1"/>
    </source>
</evidence>
<dbReference type="OrthoDB" id="1894168at2759"/>
<dbReference type="PANTHER" id="PTHR36805:SF7">
    <property type="entry name" value="AGENET DOMAIN-CONTAINING PROTEIN"/>
    <property type="match status" value="1"/>
</dbReference>
<feature type="region of interest" description="Disordered" evidence="1">
    <location>
        <begin position="289"/>
        <end position="317"/>
    </location>
</feature>
<evidence type="ECO:0000259" key="2">
    <source>
        <dbReference type="SMART" id="SM00743"/>
    </source>
</evidence>
<dbReference type="EMBL" id="JAHUZN010000002">
    <property type="protein sequence ID" value="KAG8501822.1"/>
    <property type="molecule type" value="Genomic_DNA"/>
</dbReference>
<evidence type="ECO:0000256" key="1">
    <source>
        <dbReference type="SAM" id="MobiDB-lite"/>
    </source>
</evidence>
<dbReference type="AlphaFoldDB" id="A0A8J5ZM77"/>
<dbReference type="Proteomes" id="UP000701853">
    <property type="component" value="Chromosome 2"/>
</dbReference>
<dbReference type="PANTHER" id="PTHR36805">
    <property type="entry name" value="AGENET DOMAIN-CONTAINING PROTEIN"/>
    <property type="match status" value="1"/>
</dbReference>